<reference evidence="1 2" key="1">
    <citation type="submission" date="2018-04" db="EMBL/GenBank/DDBJ databases">
        <authorList>
            <person name="Vogel A."/>
        </authorList>
    </citation>
    <scope>NUCLEOTIDE SEQUENCE [LARGE SCALE GENOMIC DNA]</scope>
</reference>
<sequence>MVIILVHGLALDTSSRSRNVKKVSYGGGGSVEAAAEGGVVVETAGRPYEYEQSLRAGGIWLPSPMPNRSGHMVVPSPPPILYRVTAAAKQLRPSPPPTLYLVVVCKS</sequence>
<dbReference type="Proteomes" id="UP000595140">
    <property type="component" value="Unassembled WGS sequence"/>
</dbReference>
<protein>
    <submittedName>
        <fullName evidence="1">Uncharacterized protein</fullName>
    </submittedName>
</protein>
<keyword evidence="2" id="KW-1185">Reference proteome</keyword>
<dbReference type="EMBL" id="OOIL02000242">
    <property type="protein sequence ID" value="VFQ62880.1"/>
    <property type="molecule type" value="Genomic_DNA"/>
</dbReference>
<dbReference type="AlphaFoldDB" id="A0A484KBV2"/>
<accession>A0A484KBV2</accession>
<proteinExistence type="predicted"/>
<evidence type="ECO:0000313" key="1">
    <source>
        <dbReference type="EMBL" id="VFQ62880.1"/>
    </source>
</evidence>
<name>A0A484KBV2_9ASTE</name>
<organism evidence="1 2">
    <name type="scientific">Cuscuta campestris</name>
    <dbReference type="NCBI Taxonomy" id="132261"/>
    <lineage>
        <taxon>Eukaryota</taxon>
        <taxon>Viridiplantae</taxon>
        <taxon>Streptophyta</taxon>
        <taxon>Embryophyta</taxon>
        <taxon>Tracheophyta</taxon>
        <taxon>Spermatophyta</taxon>
        <taxon>Magnoliopsida</taxon>
        <taxon>eudicotyledons</taxon>
        <taxon>Gunneridae</taxon>
        <taxon>Pentapetalae</taxon>
        <taxon>asterids</taxon>
        <taxon>lamiids</taxon>
        <taxon>Solanales</taxon>
        <taxon>Convolvulaceae</taxon>
        <taxon>Cuscuteae</taxon>
        <taxon>Cuscuta</taxon>
        <taxon>Cuscuta subgen. Grammica</taxon>
        <taxon>Cuscuta sect. Cleistogrammica</taxon>
    </lineage>
</organism>
<dbReference type="OrthoDB" id="1306229at2759"/>
<evidence type="ECO:0000313" key="2">
    <source>
        <dbReference type="Proteomes" id="UP000595140"/>
    </source>
</evidence>
<gene>
    <name evidence="1" type="ORF">CCAM_LOCUS4656</name>
</gene>